<reference evidence="1 2" key="1">
    <citation type="submission" date="2017-02" db="EMBL/GenBank/DDBJ databases">
        <title>The new phylogeny of genus Mycobacterium.</title>
        <authorList>
            <person name="Tortoli E."/>
            <person name="Trovato A."/>
            <person name="Cirillo D.M."/>
        </authorList>
    </citation>
    <scope>NUCLEOTIDE SEQUENCE [LARGE SCALE GENOMIC DNA]</scope>
    <source>
        <strain evidence="1 2">DSM 45633</strain>
    </source>
</reference>
<keyword evidence="2" id="KW-1185">Reference proteome</keyword>
<dbReference type="Proteomes" id="UP000192320">
    <property type="component" value="Unassembled WGS sequence"/>
</dbReference>
<name>A0AA91RKN9_9MYCO</name>
<accession>A0AA91RKN9</accession>
<comment type="caution">
    <text evidence="1">The sequence shown here is derived from an EMBL/GenBank/DDBJ whole genome shotgun (WGS) entry which is preliminary data.</text>
</comment>
<sequence length="80" mass="8369">MIGVAGDKRGLHVRSARLETITVSPGIVATADSGISLVAQWSGETANQATTAFYLGLGNDPSGHDFSDRLRNAITEAKAR</sequence>
<dbReference type="AlphaFoldDB" id="A0AA91RKN9"/>
<dbReference type="EMBL" id="MVHZ01000031">
    <property type="protein sequence ID" value="ORA97480.1"/>
    <property type="molecule type" value="Genomic_DNA"/>
</dbReference>
<gene>
    <name evidence="1" type="ORF">BST33_18790</name>
</gene>
<protein>
    <submittedName>
        <fullName evidence="1">Uncharacterized protein</fullName>
    </submittedName>
</protein>
<proteinExistence type="predicted"/>
<organism evidence="1 2">
    <name type="scientific">Mycolicibacter minnesotensis</name>
    <dbReference type="NCBI Taxonomy" id="1118379"/>
    <lineage>
        <taxon>Bacteria</taxon>
        <taxon>Bacillati</taxon>
        <taxon>Actinomycetota</taxon>
        <taxon>Actinomycetes</taxon>
        <taxon>Mycobacteriales</taxon>
        <taxon>Mycobacteriaceae</taxon>
        <taxon>Mycolicibacter</taxon>
    </lineage>
</organism>
<evidence type="ECO:0000313" key="2">
    <source>
        <dbReference type="Proteomes" id="UP000192320"/>
    </source>
</evidence>
<evidence type="ECO:0000313" key="1">
    <source>
        <dbReference type="EMBL" id="ORA97480.1"/>
    </source>
</evidence>